<evidence type="ECO:0000313" key="18">
    <source>
        <dbReference type="EMBL" id="KAJ4752368.1"/>
    </source>
</evidence>
<keyword evidence="13" id="KW-0694">RNA-binding</keyword>
<keyword evidence="14" id="KW-0805">Transcription regulation</keyword>
<evidence type="ECO:0000313" key="19">
    <source>
        <dbReference type="Proteomes" id="UP001140206"/>
    </source>
</evidence>
<evidence type="ECO:0000256" key="4">
    <source>
        <dbReference type="ARBA" id="ARBA00004496"/>
    </source>
</evidence>
<keyword evidence="8" id="KW-0963">Cytoplasm</keyword>
<keyword evidence="15" id="KW-0804">Transcription</keyword>
<comment type="subunit">
    <text evidence="6">Component of the CCR4-NOT complex, at least composed of CRR4 and CAF1 proteins.</text>
</comment>
<keyword evidence="12" id="KW-0269">Exonuclease</keyword>
<comment type="catalytic activity">
    <reaction evidence="1">
        <text>Exonucleolytic cleavage of poly(A) to 5'-AMP.</text>
        <dbReference type="EC" id="3.1.13.4"/>
    </reaction>
</comment>
<evidence type="ECO:0000256" key="5">
    <source>
        <dbReference type="ARBA" id="ARBA00008372"/>
    </source>
</evidence>
<evidence type="ECO:0000256" key="14">
    <source>
        <dbReference type="ARBA" id="ARBA00023015"/>
    </source>
</evidence>
<evidence type="ECO:0000256" key="8">
    <source>
        <dbReference type="ARBA" id="ARBA00022490"/>
    </source>
</evidence>
<accession>A0AAV8C9G9</accession>
<keyword evidence="9" id="KW-0540">Nuclease</keyword>
<evidence type="ECO:0000256" key="16">
    <source>
        <dbReference type="ARBA" id="ARBA00023242"/>
    </source>
</evidence>
<dbReference type="GO" id="GO:0046872">
    <property type="term" value="F:metal ion binding"/>
    <property type="evidence" value="ECO:0007669"/>
    <property type="project" value="UniProtKB-KW"/>
</dbReference>
<dbReference type="InterPro" id="IPR012337">
    <property type="entry name" value="RNaseH-like_sf"/>
</dbReference>
<name>A0AAV8C9G9_9POAL</name>
<comment type="caution">
    <text evidence="18">The sequence shown here is derived from an EMBL/GenBank/DDBJ whole genome shotgun (WGS) entry which is preliminary data.</text>
</comment>
<keyword evidence="16" id="KW-0539">Nucleus</keyword>
<evidence type="ECO:0000256" key="2">
    <source>
        <dbReference type="ARBA" id="ARBA00001968"/>
    </source>
</evidence>
<dbReference type="SUPFAM" id="SSF53098">
    <property type="entry name" value="Ribonuclease H-like"/>
    <property type="match status" value="1"/>
</dbReference>
<evidence type="ECO:0000256" key="7">
    <source>
        <dbReference type="ARBA" id="ARBA00012161"/>
    </source>
</evidence>
<keyword evidence="19" id="KW-1185">Reference proteome</keyword>
<dbReference type="Pfam" id="PF04857">
    <property type="entry name" value="CAF1"/>
    <property type="match status" value="1"/>
</dbReference>
<protein>
    <recommendedName>
        <fullName evidence="7">poly(A)-specific ribonuclease</fullName>
        <ecNumber evidence="7">3.1.13.4</ecNumber>
    </recommendedName>
</protein>
<evidence type="ECO:0000256" key="13">
    <source>
        <dbReference type="ARBA" id="ARBA00022884"/>
    </source>
</evidence>
<dbReference type="AlphaFoldDB" id="A0AAV8C9G9"/>
<evidence type="ECO:0000256" key="11">
    <source>
        <dbReference type="ARBA" id="ARBA00022801"/>
    </source>
</evidence>
<evidence type="ECO:0000256" key="3">
    <source>
        <dbReference type="ARBA" id="ARBA00004123"/>
    </source>
</evidence>
<comment type="subcellular location">
    <subcellularLocation>
        <location evidence="4">Cytoplasm</location>
    </subcellularLocation>
    <subcellularLocation>
        <location evidence="3">Nucleus</location>
    </subcellularLocation>
</comment>
<dbReference type="GO" id="GO:0005634">
    <property type="term" value="C:nucleus"/>
    <property type="evidence" value="ECO:0007669"/>
    <property type="project" value="UniProtKB-SubCell"/>
</dbReference>
<organism evidence="18 19">
    <name type="scientific">Rhynchospora pubera</name>
    <dbReference type="NCBI Taxonomy" id="906938"/>
    <lineage>
        <taxon>Eukaryota</taxon>
        <taxon>Viridiplantae</taxon>
        <taxon>Streptophyta</taxon>
        <taxon>Embryophyta</taxon>
        <taxon>Tracheophyta</taxon>
        <taxon>Spermatophyta</taxon>
        <taxon>Magnoliopsida</taxon>
        <taxon>Liliopsida</taxon>
        <taxon>Poales</taxon>
        <taxon>Cyperaceae</taxon>
        <taxon>Cyperoideae</taxon>
        <taxon>Rhynchosporeae</taxon>
        <taxon>Rhynchospora</taxon>
    </lineage>
</organism>
<gene>
    <name evidence="18" type="ORF">LUZ62_086773</name>
</gene>
<dbReference type="Proteomes" id="UP001140206">
    <property type="component" value="Chromosome 5"/>
</dbReference>
<dbReference type="InterPro" id="IPR006941">
    <property type="entry name" value="RNase_CAF1"/>
</dbReference>
<keyword evidence="10" id="KW-0479">Metal-binding</keyword>
<proteinExistence type="inferred from homology"/>
<evidence type="ECO:0000256" key="6">
    <source>
        <dbReference type="ARBA" id="ARBA00011757"/>
    </source>
</evidence>
<sequence length="279" mass="32532">MEIRQQIREWLYLRPRVRSVWALNLVHEFRLIMEALEGGNYNRVTLDTEFMLDIDMQDVPERHPRFVTPEERYHNIRMKTDNGIIRQLGLTLSADDGSVLVWEFNFTLRHRNNFIPLYSPFNFSPLYTPAETEEFLGIQLEPIDSNLFSRLLLSSGLLHNNRITWILFHGAYDIVFFIKLATFWGPLPHSLLEFKSLIMTYLGECILDVKYIISFTPNLYGGLEEVAAALSIERVVGRAHRAGSDSLLTWYTYRRMADIYFPLDGGMRHAGVIYGIDHI</sequence>
<evidence type="ECO:0000256" key="17">
    <source>
        <dbReference type="ARBA" id="ARBA00025148"/>
    </source>
</evidence>
<dbReference type="EMBL" id="JAMFTS010000005">
    <property type="protein sequence ID" value="KAJ4752368.1"/>
    <property type="molecule type" value="Genomic_DNA"/>
</dbReference>
<reference evidence="18" key="1">
    <citation type="submission" date="2022-08" db="EMBL/GenBank/DDBJ databases">
        <authorList>
            <person name="Marques A."/>
        </authorList>
    </citation>
    <scope>NUCLEOTIDE SEQUENCE</scope>
    <source>
        <strain evidence="18">RhyPub2mFocal</strain>
        <tissue evidence="18">Leaves</tissue>
    </source>
</reference>
<evidence type="ECO:0000256" key="9">
    <source>
        <dbReference type="ARBA" id="ARBA00022722"/>
    </source>
</evidence>
<comment type="cofactor">
    <cofactor evidence="2">
        <name>a divalent metal cation</name>
        <dbReference type="ChEBI" id="CHEBI:60240"/>
    </cofactor>
</comment>
<dbReference type="PANTHER" id="PTHR10797">
    <property type="entry name" value="CCR4-NOT TRANSCRIPTION COMPLEX SUBUNIT"/>
    <property type="match status" value="1"/>
</dbReference>
<comment type="similarity">
    <text evidence="5">Belongs to the CAF1 family.</text>
</comment>
<dbReference type="Gene3D" id="3.30.420.10">
    <property type="entry name" value="Ribonuclease H-like superfamily/Ribonuclease H"/>
    <property type="match status" value="1"/>
</dbReference>
<evidence type="ECO:0000256" key="15">
    <source>
        <dbReference type="ARBA" id="ARBA00023163"/>
    </source>
</evidence>
<evidence type="ECO:0000256" key="12">
    <source>
        <dbReference type="ARBA" id="ARBA00022839"/>
    </source>
</evidence>
<dbReference type="InterPro" id="IPR039637">
    <property type="entry name" value="CNOT7/CNOT8/Pop2"/>
</dbReference>
<evidence type="ECO:0000256" key="1">
    <source>
        <dbReference type="ARBA" id="ARBA00001663"/>
    </source>
</evidence>
<keyword evidence="11" id="KW-0378">Hydrolase</keyword>
<dbReference type="GO" id="GO:0004535">
    <property type="term" value="F:poly(A)-specific ribonuclease activity"/>
    <property type="evidence" value="ECO:0007669"/>
    <property type="project" value="UniProtKB-EC"/>
</dbReference>
<evidence type="ECO:0000256" key="10">
    <source>
        <dbReference type="ARBA" id="ARBA00022723"/>
    </source>
</evidence>
<dbReference type="GO" id="GO:0005737">
    <property type="term" value="C:cytoplasm"/>
    <property type="evidence" value="ECO:0007669"/>
    <property type="project" value="UniProtKB-SubCell"/>
</dbReference>
<comment type="function">
    <text evidence="17">Ubiquitous transcription factor required for a diverse set of processes. It is a component of the CCR4 complex involved in the control of gene expression.</text>
</comment>
<dbReference type="GO" id="GO:0003723">
    <property type="term" value="F:RNA binding"/>
    <property type="evidence" value="ECO:0007669"/>
    <property type="project" value="UniProtKB-KW"/>
</dbReference>
<dbReference type="InterPro" id="IPR036397">
    <property type="entry name" value="RNaseH_sf"/>
</dbReference>
<dbReference type="GO" id="GO:0030014">
    <property type="term" value="C:CCR4-NOT complex"/>
    <property type="evidence" value="ECO:0007669"/>
    <property type="project" value="InterPro"/>
</dbReference>
<dbReference type="EC" id="3.1.13.4" evidence="7"/>